<accession>A0ABR0F2L6</accession>
<reference evidence="2 3" key="1">
    <citation type="journal article" date="2023" name="G3 (Bethesda)">
        <title>A chromosome-level genome assembly of Zasmidium syzygii isolated from banana leaves.</title>
        <authorList>
            <person name="van Westerhoven A.C."/>
            <person name="Mehrabi R."/>
            <person name="Talebi R."/>
            <person name="Steentjes M.B.F."/>
            <person name="Corcolon B."/>
            <person name="Chong P.A."/>
            <person name="Kema G.H.J."/>
            <person name="Seidl M.F."/>
        </authorList>
    </citation>
    <scope>NUCLEOTIDE SEQUENCE [LARGE SCALE GENOMIC DNA]</scope>
    <source>
        <strain evidence="2 3">P124</strain>
    </source>
</reference>
<organism evidence="2 3">
    <name type="scientific">Zasmidium cellare</name>
    <name type="common">Wine cellar mold</name>
    <name type="synonym">Racodium cellare</name>
    <dbReference type="NCBI Taxonomy" id="395010"/>
    <lineage>
        <taxon>Eukaryota</taxon>
        <taxon>Fungi</taxon>
        <taxon>Dikarya</taxon>
        <taxon>Ascomycota</taxon>
        <taxon>Pezizomycotina</taxon>
        <taxon>Dothideomycetes</taxon>
        <taxon>Dothideomycetidae</taxon>
        <taxon>Mycosphaerellales</taxon>
        <taxon>Mycosphaerellaceae</taxon>
        <taxon>Zasmidium</taxon>
    </lineage>
</organism>
<proteinExistence type="predicted"/>
<protein>
    <recommendedName>
        <fullName evidence="4">PIN domain-containing protein</fullName>
    </recommendedName>
</protein>
<evidence type="ECO:0000313" key="2">
    <source>
        <dbReference type="EMBL" id="KAK4507626.1"/>
    </source>
</evidence>
<feature type="compositionally biased region" description="Gly residues" evidence="1">
    <location>
        <begin position="399"/>
        <end position="419"/>
    </location>
</feature>
<feature type="compositionally biased region" description="Low complexity" evidence="1">
    <location>
        <begin position="318"/>
        <end position="328"/>
    </location>
</feature>
<dbReference type="Proteomes" id="UP001305779">
    <property type="component" value="Unassembled WGS sequence"/>
</dbReference>
<feature type="region of interest" description="Disordered" evidence="1">
    <location>
        <begin position="293"/>
        <end position="453"/>
    </location>
</feature>
<sequence>MRPRPRPASQHGANQQNRPAGTRPTRKVFNCIVDDSALVAGVKKSTRNGIRQWVKNGQIRLFVPLHALEELSRQKGGKNRHAEDVRETLQWLDEATTKHPNVVTLQGADETYERWAEVERFAVPRTLFSENDHDLEPELESNPAHDDKPTLTVANLKASTSSAGSDTSRSVSPSSLKSMRSSISPLSPPTSPAKAAISPAQNIRSVVASNSRPQSSSASVPNALQPLFNYILWRIHQETDPVAALESFIFLCNDPKKVNFAKGFDIKTKRLEQLREAVGREDRDFKNRQAMLARENQNVNATAVEDEEKEDATDEAPLKSSPPKAPAAMLNKQQSNVIDPDTFGRGPPPKGAGVVDVPNGAPKSPRVTNATQPRGSPRAAQALPFAPRGGPRGNAHGNLRGGGRGRGTGRGGLANGGGPNANAPAIDPNSFTRPDPRGGFHGARGGRKLWVPT</sequence>
<feature type="compositionally biased region" description="Low complexity" evidence="1">
    <location>
        <begin position="158"/>
        <end position="172"/>
    </location>
</feature>
<evidence type="ECO:0008006" key="4">
    <source>
        <dbReference type="Google" id="ProtNLM"/>
    </source>
</evidence>
<name>A0ABR0F2L6_ZASCE</name>
<dbReference type="Gene3D" id="3.40.50.1010">
    <property type="entry name" value="5'-nuclease"/>
    <property type="match status" value="1"/>
</dbReference>
<keyword evidence="3" id="KW-1185">Reference proteome</keyword>
<dbReference type="EMBL" id="JAXOVC010000001">
    <property type="protein sequence ID" value="KAK4507626.1"/>
    <property type="molecule type" value="Genomic_DNA"/>
</dbReference>
<evidence type="ECO:0000313" key="3">
    <source>
        <dbReference type="Proteomes" id="UP001305779"/>
    </source>
</evidence>
<feature type="compositionally biased region" description="Acidic residues" evidence="1">
    <location>
        <begin position="304"/>
        <end position="314"/>
    </location>
</feature>
<gene>
    <name evidence="2" type="ORF">PRZ48_001361</name>
</gene>
<feature type="region of interest" description="Disordered" evidence="1">
    <location>
        <begin position="158"/>
        <end position="198"/>
    </location>
</feature>
<feature type="region of interest" description="Disordered" evidence="1">
    <location>
        <begin position="1"/>
        <end position="25"/>
    </location>
</feature>
<evidence type="ECO:0000256" key="1">
    <source>
        <dbReference type="SAM" id="MobiDB-lite"/>
    </source>
</evidence>
<comment type="caution">
    <text evidence="2">The sequence shown here is derived from an EMBL/GenBank/DDBJ whole genome shotgun (WGS) entry which is preliminary data.</text>
</comment>